<evidence type="ECO:0000313" key="1">
    <source>
        <dbReference type="EMBL" id="CAI2373510.1"/>
    </source>
</evidence>
<name>A0AAD1XJ32_EUPCR</name>
<organism evidence="1 2">
    <name type="scientific">Euplotes crassus</name>
    <dbReference type="NCBI Taxonomy" id="5936"/>
    <lineage>
        <taxon>Eukaryota</taxon>
        <taxon>Sar</taxon>
        <taxon>Alveolata</taxon>
        <taxon>Ciliophora</taxon>
        <taxon>Intramacronucleata</taxon>
        <taxon>Spirotrichea</taxon>
        <taxon>Hypotrichia</taxon>
        <taxon>Euplotida</taxon>
        <taxon>Euplotidae</taxon>
        <taxon>Moneuplotes</taxon>
    </lineage>
</organism>
<keyword evidence="2" id="KW-1185">Reference proteome</keyword>
<gene>
    <name evidence="1" type="ORF">ECRASSUSDP1_LOCUS14856</name>
</gene>
<protein>
    <submittedName>
        <fullName evidence="1">Uncharacterized protein</fullName>
    </submittedName>
</protein>
<sequence length="149" mass="16847">MNKSGSFSFPKLARLDIGNMRNSDKNLTKILLNLKVEEVSIVSFESALFLQRIGKCLPYISRFSCKVELVVTIQKFKISALQMGRLLSACRHVKQLEIQECSVACFYIPNFFNALVDTKIKVLDFILLEDITSATGKLTLMSLKTCFLL</sequence>
<comment type="caution">
    <text evidence="1">The sequence shown here is derived from an EMBL/GenBank/DDBJ whole genome shotgun (WGS) entry which is preliminary data.</text>
</comment>
<dbReference type="EMBL" id="CAMPGE010014860">
    <property type="protein sequence ID" value="CAI2373510.1"/>
    <property type="molecule type" value="Genomic_DNA"/>
</dbReference>
<evidence type="ECO:0000313" key="2">
    <source>
        <dbReference type="Proteomes" id="UP001295684"/>
    </source>
</evidence>
<reference evidence="1" key="1">
    <citation type="submission" date="2023-07" db="EMBL/GenBank/DDBJ databases">
        <authorList>
            <consortium name="AG Swart"/>
            <person name="Singh M."/>
            <person name="Singh A."/>
            <person name="Seah K."/>
            <person name="Emmerich C."/>
        </authorList>
    </citation>
    <scope>NUCLEOTIDE SEQUENCE</scope>
    <source>
        <strain evidence="1">DP1</strain>
    </source>
</reference>
<dbReference type="Proteomes" id="UP001295684">
    <property type="component" value="Unassembled WGS sequence"/>
</dbReference>
<accession>A0AAD1XJ32</accession>
<dbReference type="AlphaFoldDB" id="A0AAD1XJ32"/>
<proteinExistence type="predicted"/>